<dbReference type="Proteomes" id="UP000314294">
    <property type="component" value="Unassembled WGS sequence"/>
</dbReference>
<dbReference type="AlphaFoldDB" id="A0A4Z2FRR4"/>
<proteinExistence type="predicted"/>
<reference evidence="1 2" key="1">
    <citation type="submission" date="2019-03" db="EMBL/GenBank/DDBJ databases">
        <title>First draft genome of Liparis tanakae, snailfish: a comprehensive survey of snailfish specific genes.</title>
        <authorList>
            <person name="Kim W."/>
            <person name="Song I."/>
            <person name="Jeong J.-H."/>
            <person name="Kim D."/>
            <person name="Kim S."/>
            <person name="Ryu S."/>
            <person name="Song J.Y."/>
            <person name="Lee S.K."/>
        </authorList>
    </citation>
    <scope>NUCLEOTIDE SEQUENCE [LARGE SCALE GENOMIC DNA]</scope>
    <source>
        <tissue evidence="1">Muscle</tissue>
    </source>
</reference>
<gene>
    <name evidence="1" type="ORF">EYF80_046751</name>
</gene>
<keyword evidence="2" id="KW-1185">Reference proteome</keyword>
<accession>A0A4Z2FRR4</accession>
<sequence>MESFTMSDFFFSTSFSVAEKRSGASLNCRSSSLQSRRRGAKILHESEKEEEEDVFIVIIVAAIISR</sequence>
<name>A0A4Z2FRR4_9TELE</name>
<evidence type="ECO:0000313" key="1">
    <source>
        <dbReference type="EMBL" id="TNN43072.1"/>
    </source>
</evidence>
<protein>
    <submittedName>
        <fullName evidence="1">Uncharacterized protein</fullName>
    </submittedName>
</protein>
<evidence type="ECO:0000313" key="2">
    <source>
        <dbReference type="Proteomes" id="UP000314294"/>
    </source>
</evidence>
<comment type="caution">
    <text evidence="1">The sequence shown here is derived from an EMBL/GenBank/DDBJ whole genome shotgun (WGS) entry which is preliminary data.</text>
</comment>
<dbReference type="EMBL" id="SRLO01000993">
    <property type="protein sequence ID" value="TNN43072.1"/>
    <property type="molecule type" value="Genomic_DNA"/>
</dbReference>
<organism evidence="1 2">
    <name type="scientific">Liparis tanakae</name>
    <name type="common">Tanaka's snailfish</name>
    <dbReference type="NCBI Taxonomy" id="230148"/>
    <lineage>
        <taxon>Eukaryota</taxon>
        <taxon>Metazoa</taxon>
        <taxon>Chordata</taxon>
        <taxon>Craniata</taxon>
        <taxon>Vertebrata</taxon>
        <taxon>Euteleostomi</taxon>
        <taxon>Actinopterygii</taxon>
        <taxon>Neopterygii</taxon>
        <taxon>Teleostei</taxon>
        <taxon>Neoteleostei</taxon>
        <taxon>Acanthomorphata</taxon>
        <taxon>Eupercaria</taxon>
        <taxon>Perciformes</taxon>
        <taxon>Cottioidei</taxon>
        <taxon>Cottales</taxon>
        <taxon>Liparidae</taxon>
        <taxon>Liparis</taxon>
    </lineage>
</organism>